<feature type="domain" description="RNA polymerase sigma-70 region 2" evidence="5">
    <location>
        <begin position="16"/>
        <end position="76"/>
    </location>
</feature>
<sequence length="174" mass="19930">MTHPARLTETYFAKRDVLLRYLTRLCGDEASAEDVLQDLYLRLMRGGIDGDIQEPLAFLFRMANNLWLNRRRALSRREAREDAWQGLNPQMTGEADASPDAEARLGARQTLRAVLKDIDALPPRTRDIFRLHKLEGLSQTEVARRLDISLSSVEKHLSSALKHLLALNRSRRLN</sequence>
<evidence type="ECO:0000313" key="7">
    <source>
        <dbReference type="EMBL" id="MDC7695153.1"/>
    </source>
</evidence>
<dbReference type="InterPro" id="IPR014284">
    <property type="entry name" value="RNA_pol_sigma-70_dom"/>
</dbReference>
<dbReference type="EMBL" id="JAQQKW010000007">
    <property type="protein sequence ID" value="MDC7695153.1"/>
    <property type="molecule type" value="Genomic_DNA"/>
</dbReference>
<keyword evidence="3" id="KW-0731">Sigma factor</keyword>
<dbReference type="SUPFAM" id="SSF88659">
    <property type="entry name" value="Sigma3 and sigma4 domains of RNA polymerase sigma factors"/>
    <property type="match status" value="1"/>
</dbReference>
<dbReference type="PANTHER" id="PTHR43133">
    <property type="entry name" value="RNA POLYMERASE ECF-TYPE SIGMA FACTO"/>
    <property type="match status" value="1"/>
</dbReference>
<dbReference type="InterPro" id="IPR013249">
    <property type="entry name" value="RNA_pol_sigma70_r4_t2"/>
</dbReference>
<dbReference type="InterPro" id="IPR013325">
    <property type="entry name" value="RNA_pol_sigma_r2"/>
</dbReference>
<dbReference type="InterPro" id="IPR036388">
    <property type="entry name" value="WH-like_DNA-bd_sf"/>
</dbReference>
<dbReference type="Pfam" id="PF08281">
    <property type="entry name" value="Sigma70_r4_2"/>
    <property type="match status" value="1"/>
</dbReference>
<feature type="domain" description="RNA polymerase sigma factor 70 region 4 type 2" evidence="6">
    <location>
        <begin position="118"/>
        <end position="164"/>
    </location>
</feature>
<dbReference type="SUPFAM" id="SSF88946">
    <property type="entry name" value="Sigma2 domain of RNA polymerase sigma factors"/>
    <property type="match status" value="1"/>
</dbReference>
<dbReference type="CDD" id="cd06171">
    <property type="entry name" value="Sigma70_r4"/>
    <property type="match status" value="1"/>
</dbReference>
<keyword evidence="4" id="KW-0804">Transcription</keyword>
<name>A0ABT5IG35_9CAUL</name>
<gene>
    <name evidence="7" type="ORF">PQU94_12770</name>
</gene>
<dbReference type="Proteomes" id="UP001216595">
    <property type="component" value="Unassembled WGS sequence"/>
</dbReference>
<dbReference type="Gene3D" id="1.10.1740.10">
    <property type="match status" value="1"/>
</dbReference>
<keyword evidence="2" id="KW-0805">Transcription regulation</keyword>
<evidence type="ECO:0000256" key="1">
    <source>
        <dbReference type="ARBA" id="ARBA00010641"/>
    </source>
</evidence>
<comment type="similarity">
    <text evidence="1">Belongs to the sigma-70 factor family. ECF subfamily.</text>
</comment>
<reference evidence="7 8" key="1">
    <citation type="submission" date="2023-01" db="EMBL/GenBank/DDBJ databases">
        <title>Novel species of the genus Asticcacaulis isolated from rivers.</title>
        <authorList>
            <person name="Lu H."/>
        </authorList>
    </citation>
    <scope>NUCLEOTIDE SEQUENCE [LARGE SCALE GENOMIC DNA]</scope>
    <source>
        <strain evidence="7 8">DXS10W</strain>
    </source>
</reference>
<comment type="caution">
    <text evidence="7">The sequence shown here is derived from an EMBL/GenBank/DDBJ whole genome shotgun (WGS) entry which is preliminary data.</text>
</comment>
<dbReference type="Pfam" id="PF04542">
    <property type="entry name" value="Sigma70_r2"/>
    <property type="match status" value="1"/>
</dbReference>
<evidence type="ECO:0000259" key="5">
    <source>
        <dbReference type="Pfam" id="PF04542"/>
    </source>
</evidence>
<dbReference type="Gene3D" id="1.10.10.10">
    <property type="entry name" value="Winged helix-like DNA-binding domain superfamily/Winged helix DNA-binding domain"/>
    <property type="match status" value="1"/>
</dbReference>
<dbReference type="InterPro" id="IPR013324">
    <property type="entry name" value="RNA_pol_sigma_r3/r4-like"/>
</dbReference>
<evidence type="ECO:0000259" key="6">
    <source>
        <dbReference type="Pfam" id="PF08281"/>
    </source>
</evidence>
<dbReference type="NCBIfam" id="TIGR02937">
    <property type="entry name" value="sigma70-ECF"/>
    <property type="match status" value="1"/>
</dbReference>
<protein>
    <submittedName>
        <fullName evidence="7">RNA polymerase sigma factor</fullName>
    </submittedName>
</protein>
<dbReference type="PANTHER" id="PTHR43133:SF63">
    <property type="entry name" value="RNA POLYMERASE SIGMA FACTOR FECI-RELATED"/>
    <property type="match status" value="1"/>
</dbReference>
<accession>A0ABT5IG35</accession>
<evidence type="ECO:0000313" key="8">
    <source>
        <dbReference type="Proteomes" id="UP001216595"/>
    </source>
</evidence>
<organism evidence="7 8">
    <name type="scientific">Asticcacaulis currens</name>
    <dbReference type="NCBI Taxonomy" id="2984210"/>
    <lineage>
        <taxon>Bacteria</taxon>
        <taxon>Pseudomonadati</taxon>
        <taxon>Pseudomonadota</taxon>
        <taxon>Alphaproteobacteria</taxon>
        <taxon>Caulobacterales</taxon>
        <taxon>Caulobacteraceae</taxon>
        <taxon>Asticcacaulis</taxon>
    </lineage>
</organism>
<evidence type="ECO:0000256" key="3">
    <source>
        <dbReference type="ARBA" id="ARBA00023082"/>
    </source>
</evidence>
<evidence type="ECO:0000256" key="4">
    <source>
        <dbReference type="ARBA" id="ARBA00023163"/>
    </source>
</evidence>
<evidence type="ECO:0000256" key="2">
    <source>
        <dbReference type="ARBA" id="ARBA00023015"/>
    </source>
</evidence>
<keyword evidence="8" id="KW-1185">Reference proteome</keyword>
<proteinExistence type="inferred from homology"/>
<dbReference type="InterPro" id="IPR039425">
    <property type="entry name" value="RNA_pol_sigma-70-like"/>
</dbReference>
<dbReference type="RefSeq" id="WP_272741836.1">
    <property type="nucleotide sequence ID" value="NZ_JAQQKW010000007.1"/>
</dbReference>
<dbReference type="InterPro" id="IPR007627">
    <property type="entry name" value="RNA_pol_sigma70_r2"/>
</dbReference>